<keyword evidence="4" id="KW-0443">Lipid metabolism</keyword>
<keyword evidence="3 8" id="KW-0808">Transferase</keyword>
<evidence type="ECO:0000313" key="9">
    <source>
        <dbReference type="Proteomes" id="UP000199093"/>
    </source>
</evidence>
<comment type="pathway">
    <text evidence="1">Lipid metabolism.</text>
</comment>
<evidence type="ECO:0000313" key="7">
    <source>
        <dbReference type="EMBL" id="SDI83883.1"/>
    </source>
</evidence>
<evidence type="ECO:0000313" key="8">
    <source>
        <dbReference type="EMBL" id="SDJ38367.1"/>
    </source>
</evidence>
<evidence type="ECO:0000256" key="1">
    <source>
        <dbReference type="ARBA" id="ARBA00005189"/>
    </source>
</evidence>
<dbReference type="EMBL" id="FNEJ01000028">
    <property type="protein sequence ID" value="SDJ38367.1"/>
    <property type="molecule type" value="Genomic_DNA"/>
</dbReference>
<dbReference type="CDD" id="cd07989">
    <property type="entry name" value="LPLAT_AGPAT-like"/>
    <property type="match status" value="1"/>
</dbReference>
<reference evidence="8 9" key="1">
    <citation type="submission" date="2016-10" db="EMBL/GenBank/DDBJ databases">
        <authorList>
            <person name="de Groot N.N."/>
        </authorList>
    </citation>
    <scope>NUCLEOTIDE SEQUENCE [LARGE SCALE GENOMIC DNA]</scope>
    <source>
        <strain evidence="8 9">DSM 26424</strain>
    </source>
</reference>
<evidence type="ECO:0000256" key="3">
    <source>
        <dbReference type="ARBA" id="ARBA00022679"/>
    </source>
</evidence>
<dbReference type="AlphaFoldDB" id="A0A1G8TAJ1"/>
<feature type="domain" description="Phospholipid/glycerol acyltransferase" evidence="6">
    <location>
        <begin position="92"/>
        <end position="207"/>
    </location>
</feature>
<evidence type="ECO:0000259" key="6">
    <source>
        <dbReference type="SMART" id="SM00563"/>
    </source>
</evidence>
<dbReference type="GO" id="GO:0006654">
    <property type="term" value="P:phosphatidic acid biosynthetic process"/>
    <property type="evidence" value="ECO:0007669"/>
    <property type="project" value="TreeGrafter"/>
</dbReference>
<dbReference type="PANTHER" id="PTHR10434:SF64">
    <property type="entry name" value="1-ACYL-SN-GLYCEROL-3-PHOSPHATE ACYLTRANSFERASE-RELATED"/>
    <property type="match status" value="1"/>
</dbReference>
<name>A0A1G8TAJ1_9RHOB</name>
<dbReference type="SMART" id="SM00563">
    <property type="entry name" value="PlsC"/>
    <property type="match status" value="1"/>
</dbReference>
<dbReference type="Pfam" id="PF01553">
    <property type="entry name" value="Acyltransferase"/>
    <property type="match status" value="1"/>
</dbReference>
<protein>
    <submittedName>
        <fullName evidence="8">Lyso-ornithine lipid acyltransferase</fullName>
    </submittedName>
</protein>
<proteinExistence type="predicted"/>
<dbReference type="RefSeq" id="WP_089847840.1">
    <property type="nucleotide sequence ID" value="NZ_FNEJ01000011.1"/>
</dbReference>
<keyword evidence="5 8" id="KW-0012">Acyltransferase</keyword>
<organism evidence="8 9">
    <name type="scientific">Salipiger marinus</name>
    <dbReference type="NCBI Taxonomy" id="555512"/>
    <lineage>
        <taxon>Bacteria</taxon>
        <taxon>Pseudomonadati</taxon>
        <taxon>Pseudomonadota</taxon>
        <taxon>Alphaproteobacteria</taxon>
        <taxon>Rhodobacterales</taxon>
        <taxon>Roseobacteraceae</taxon>
        <taxon>Salipiger</taxon>
    </lineage>
</organism>
<evidence type="ECO:0000256" key="4">
    <source>
        <dbReference type="ARBA" id="ARBA00023098"/>
    </source>
</evidence>
<dbReference type="SUPFAM" id="SSF69593">
    <property type="entry name" value="Glycerol-3-phosphate (1)-acyltransferase"/>
    <property type="match status" value="1"/>
</dbReference>
<dbReference type="InterPro" id="IPR002123">
    <property type="entry name" value="Plipid/glycerol_acylTrfase"/>
</dbReference>
<evidence type="ECO:0000256" key="2">
    <source>
        <dbReference type="ARBA" id="ARBA00022516"/>
    </source>
</evidence>
<dbReference type="STRING" id="555512.SAMN04487993_10111"/>
<gene>
    <name evidence="7" type="ORF">SAMN04487993_10111</name>
    <name evidence="8" type="ORF">SAMN04487993_102882</name>
</gene>
<dbReference type="EMBL" id="FNEJ01000011">
    <property type="protein sequence ID" value="SDI83883.1"/>
    <property type="molecule type" value="Genomic_DNA"/>
</dbReference>
<sequence>MSSPTWFGPDPAPDPVPLRAAGWIRAGLRGTLLLLVLLAGLLVKLPLRGLEWLIWRRRRPFSPRVSQAICRMGLRALGIRLQMRGRPLRGPGAMVANHGSWLDILALNARCSVCFVAKSEVRDWPGIGALARLAGTLFIARDRRAAPDQARIFGERLALGHRLLFFPEGTSSDGLRVLPFKTSLFAAFLAEGVPADMRLQAVTVTWHAPRGADPRFYAWWGDMALGPHLLQVLSARRQGRVEVTYHRPVLASAFSDRKALAAFLEAQVRDGHAPLRGRR</sequence>
<dbReference type="PANTHER" id="PTHR10434">
    <property type="entry name" value="1-ACYL-SN-GLYCEROL-3-PHOSPHATE ACYLTRANSFERASE"/>
    <property type="match status" value="1"/>
</dbReference>
<accession>A0A1G8TAJ1</accession>
<evidence type="ECO:0000256" key="5">
    <source>
        <dbReference type="ARBA" id="ARBA00023315"/>
    </source>
</evidence>
<dbReference type="Proteomes" id="UP000199093">
    <property type="component" value="Unassembled WGS sequence"/>
</dbReference>
<keyword evidence="9" id="KW-1185">Reference proteome</keyword>
<dbReference type="OrthoDB" id="9806880at2"/>
<keyword evidence="2" id="KW-0444">Lipid biosynthesis</keyword>
<dbReference type="GO" id="GO:0003841">
    <property type="term" value="F:1-acylglycerol-3-phosphate O-acyltransferase activity"/>
    <property type="evidence" value="ECO:0007669"/>
    <property type="project" value="TreeGrafter"/>
</dbReference>